<dbReference type="Ensembl" id="ENSEBUT00000022977.1">
    <property type="protein sequence ID" value="ENSEBUP00000022401.1"/>
    <property type="gene ID" value="ENSEBUG00000013804.1"/>
</dbReference>
<dbReference type="AlphaFoldDB" id="A0A8C4R062"/>
<feature type="compositionally biased region" description="Polar residues" evidence="2">
    <location>
        <begin position="185"/>
        <end position="197"/>
    </location>
</feature>
<feature type="region of interest" description="Disordered" evidence="2">
    <location>
        <begin position="148"/>
        <end position="167"/>
    </location>
</feature>
<evidence type="ECO:0000313" key="4">
    <source>
        <dbReference type="Proteomes" id="UP000694388"/>
    </source>
</evidence>
<protein>
    <submittedName>
        <fullName evidence="3">Uncharacterized protein</fullName>
    </submittedName>
</protein>
<feature type="coiled-coil region" evidence="1">
    <location>
        <begin position="291"/>
        <end position="465"/>
    </location>
</feature>
<organism evidence="3 4">
    <name type="scientific">Eptatretus burgeri</name>
    <name type="common">Inshore hagfish</name>
    <dbReference type="NCBI Taxonomy" id="7764"/>
    <lineage>
        <taxon>Eukaryota</taxon>
        <taxon>Metazoa</taxon>
        <taxon>Chordata</taxon>
        <taxon>Craniata</taxon>
        <taxon>Vertebrata</taxon>
        <taxon>Cyclostomata</taxon>
        <taxon>Myxini</taxon>
        <taxon>Myxiniformes</taxon>
        <taxon>Myxinidae</taxon>
        <taxon>Eptatretinae</taxon>
        <taxon>Eptatretus</taxon>
    </lineage>
</organism>
<sequence>MTSSEPSYMQQKLPQKQHLWEGLKTKFVSGSQTDHRVAMEQIPARLEMQRIDGAWSLPHMATNMQHASHGTSSLCLEHSSNVCPEMGTFCCEKSQQYWNGNQSQTLFCGDRKRDSQAKIKEMESVIERLQNAMVCLEERNVTLYKQLNDMRRGENNPDSKYKASNSYNDPYRLPTVELSLPKEGNQGSETYQSSEADTCSDKIKHSDKKLDTNTLQGRCKEMYEIFKEKLTNKEQKYSTAEFRKKLLELEKLQLAHGHLQAGNETNQCNATSTLLHLHCLEQESTWYFRRFQRADKENEALRMKLADSEKQKRSCAKELKKVMVMFEQTRCKVKVLESELKQEKATKEQAEARLQILEQEKRVILASLDEVKQELVLREKEGHALMGAREEALNVIQALQEESGRLTEEVCRLVQEKQGLQERAWHQAEELEACRTTLACAQDKLVILKEQQAQLIEEKATLMRQTTTERELAMAGDRARRERAAWSRARRSLQAELQAAARLVERLKSEARRLRKEADGWEQERVSLRAGVRRTREETVREAEGRRRAEAESEVLRAELARLQGSCAQLSDQMGARSPWLPRTDSERDTAVLQWILQDKSHEVDDISEWEKQLQWPL</sequence>
<dbReference type="Ensembl" id="ENSEBUT00000022980.1">
    <property type="protein sequence ID" value="ENSEBUP00000022404.1"/>
    <property type="gene ID" value="ENSEBUG00000013804.1"/>
</dbReference>
<keyword evidence="1" id="KW-0175">Coiled coil</keyword>
<feature type="compositionally biased region" description="Basic and acidic residues" evidence="2">
    <location>
        <begin position="148"/>
        <end position="161"/>
    </location>
</feature>
<accession>A0A8C4R062</accession>
<evidence type="ECO:0000256" key="1">
    <source>
        <dbReference type="SAM" id="Coils"/>
    </source>
</evidence>
<feature type="region of interest" description="Disordered" evidence="2">
    <location>
        <begin position="178"/>
        <end position="199"/>
    </location>
</feature>
<evidence type="ECO:0000313" key="3">
    <source>
        <dbReference type="Ensembl" id="ENSEBUP00000022404.1"/>
    </source>
</evidence>
<feature type="coiled-coil region" evidence="1">
    <location>
        <begin position="490"/>
        <end position="573"/>
    </location>
</feature>
<keyword evidence="4" id="KW-1185">Reference proteome</keyword>
<proteinExistence type="predicted"/>
<name>A0A8C4R062_EPTBU</name>
<reference evidence="3" key="1">
    <citation type="submission" date="2025-05" db="UniProtKB">
        <authorList>
            <consortium name="Ensembl"/>
        </authorList>
    </citation>
    <scope>IDENTIFICATION</scope>
</reference>
<evidence type="ECO:0000256" key="2">
    <source>
        <dbReference type="SAM" id="MobiDB-lite"/>
    </source>
</evidence>
<dbReference type="Proteomes" id="UP000694388">
    <property type="component" value="Unplaced"/>
</dbReference>
<feature type="coiled-coil region" evidence="1">
    <location>
        <begin position="112"/>
        <end position="146"/>
    </location>
</feature>